<feature type="domain" description="Thioredoxin" evidence="6">
    <location>
        <begin position="46"/>
        <end position="187"/>
    </location>
</feature>
<keyword evidence="5" id="KW-1133">Transmembrane helix</keyword>
<feature type="transmembrane region" description="Helical" evidence="5">
    <location>
        <begin position="12"/>
        <end position="30"/>
    </location>
</feature>
<evidence type="ECO:0000256" key="2">
    <source>
        <dbReference type="ARBA" id="ARBA00022748"/>
    </source>
</evidence>
<dbReference type="InterPro" id="IPR000866">
    <property type="entry name" value="AhpC/TSA"/>
</dbReference>
<keyword evidence="2" id="KW-0201">Cytochrome c-type biogenesis</keyword>
<keyword evidence="4" id="KW-0676">Redox-active center</keyword>
<comment type="subcellular location">
    <subcellularLocation>
        <location evidence="1">Cell envelope</location>
    </subcellularLocation>
</comment>
<dbReference type="NCBIfam" id="TIGR00385">
    <property type="entry name" value="dsbE"/>
    <property type="match status" value="1"/>
</dbReference>
<dbReference type="PANTHER" id="PTHR42852:SF6">
    <property type="entry name" value="THIOL:DISULFIDE INTERCHANGE PROTEIN DSBE"/>
    <property type="match status" value="1"/>
</dbReference>
<dbReference type="PANTHER" id="PTHR42852">
    <property type="entry name" value="THIOL:DISULFIDE INTERCHANGE PROTEIN DSBE"/>
    <property type="match status" value="1"/>
</dbReference>
<evidence type="ECO:0000256" key="3">
    <source>
        <dbReference type="ARBA" id="ARBA00023157"/>
    </source>
</evidence>
<dbReference type="EMBL" id="JAKGBZ010000002">
    <property type="protein sequence ID" value="MCF3945475.1"/>
    <property type="molecule type" value="Genomic_DNA"/>
</dbReference>
<dbReference type="SUPFAM" id="SSF52833">
    <property type="entry name" value="Thioredoxin-like"/>
    <property type="match status" value="1"/>
</dbReference>
<dbReference type="InterPro" id="IPR050553">
    <property type="entry name" value="Thioredoxin_ResA/DsbE_sf"/>
</dbReference>
<evidence type="ECO:0000313" key="7">
    <source>
        <dbReference type="EMBL" id="MCF3945475.1"/>
    </source>
</evidence>
<dbReference type="InterPro" id="IPR013766">
    <property type="entry name" value="Thioredoxin_domain"/>
</dbReference>
<dbReference type="RefSeq" id="WP_235702711.1">
    <property type="nucleotide sequence ID" value="NZ_JAKGBZ010000002.1"/>
</dbReference>
<sequence>MDTPRVSRRLMLGIPLAAVAAGGIGFYALLERMRSGAYNPQEFNNPLVGHEVPDFTLPGVDGNQGFDRAALIARKRPVLVNFFASWCIPCVGEAPYLRAIAKSGLDIWGIAYQDKPGPLALYLAKYGNPYRRIASDLSGRVAINWGVYGVPESFLIAPGGMVRWHIAGPLVPEIIESQLKPALRRLS</sequence>
<dbReference type="InterPro" id="IPR004799">
    <property type="entry name" value="Periplasmic_diS_OxRdtase_DsbE"/>
</dbReference>
<evidence type="ECO:0000256" key="5">
    <source>
        <dbReference type="SAM" id="Phobius"/>
    </source>
</evidence>
<keyword evidence="5" id="KW-0812">Transmembrane</keyword>
<dbReference type="PROSITE" id="PS51352">
    <property type="entry name" value="THIOREDOXIN_2"/>
    <property type="match status" value="1"/>
</dbReference>
<dbReference type="Pfam" id="PF00578">
    <property type="entry name" value="AhpC-TSA"/>
    <property type="match status" value="1"/>
</dbReference>
<keyword evidence="5" id="KW-0472">Membrane</keyword>
<dbReference type="Proteomes" id="UP001521209">
    <property type="component" value="Unassembled WGS sequence"/>
</dbReference>
<dbReference type="Gene3D" id="3.40.30.10">
    <property type="entry name" value="Glutaredoxin"/>
    <property type="match status" value="1"/>
</dbReference>
<gene>
    <name evidence="7" type="ORF">L2A60_02095</name>
</gene>
<dbReference type="InterPro" id="IPR036249">
    <property type="entry name" value="Thioredoxin-like_sf"/>
</dbReference>
<evidence type="ECO:0000313" key="8">
    <source>
        <dbReference type="Proteomes" id="UP001521209"/>
    </source>
</evidence>
<evidence type="ECO:0000256" key="1">
    <source>
        <dbReference type="ARBA" id="ARBA00004196"/>
    </source>
</evidence>
<keyword evidence="3" id="KW-1015">Disulfide bond</keyword>
<proteinExistence type="predicted"/>
<comment type="caution">
    <text evidence="7">The sequence shown here is derived from an EMBL/GenBank/DDBJ whole genome shotgun (WGS) entry which is preliminary data.</text>
</comment>
<protein>
    <submittedName>
        <fullName evidence="7">DsbE family thiol:disulfide interchange protein</fullName>
    </submittedName>
</protein>
<accession>A0ABS9DUL2</accession>
<name>A0ABS9DUL2_9PROT</name>
<keyword evidence="8" id="KW-1185">Reference proteome</keyword>
<evidence type="ECO:0000259" key="6">
    <source>
        <dbReference type="PROSITE" id="PS51352"/>
    </source>
</evidence>
<evidence type="ECO:0000256" key="4">
    <source>
        <dbReference type="ARBA" id="ARBA00023284"/>
    </source>
</evidence>
<organism evidence="7 8">
    <name type="scientific">Acidiphilium iwatense</name>
    <dbReference type="NCBI Taxonomy" id="768198"/>
    <lineage>
        <taxon>Bacteria</taxon>
        <taxon>Pseudomonadati</taxon>
        <taxon>Pseudomonadota</taxon>
        <taxon>Alphaproteobacteria</taxon>
        <taxon>Acetobacterales</taxon>
        <taxon>Acidocellaceae</taxon>
        <taxon>Acidiphilium</taxon>
    </lineage>
</organism>
<reference evidence="7 8" key="1">
    <citation type="submission" date="2022-01" db="EMBL/GenBank/DDBJ databases">
        <authorList>
            <person name="Won M."/>
            <person name="Kim S.-J."/>
            <person name="Kwon S.-W."/>
        </authorList>
    </citation>
    <scope>NUCLEOTIDE SEQUENCE [LARGE SCALE GENOMIC DNA]</scope>
    <source>
        <strain evidence="7 8">KCTC 23505</strain>
    </source>
</reference>